<evidence type="ECO:0000256" key="7">
    <source>
        <dbReference type="ARBA" id="ARBA00008321"/>
    </source>
</evidence>
<dbReference type="SUPFAM" id="SSF48576">
    <property type="entry name" value="Terpenoid synthases"/>
    <property type="match status" value="1"/>
</dbReference>
<comment type="catalytic activity">
    <reaction evidence="20">
        <text>gamma-carotene = all-trans-beta-carotene</text>
        <dbReference type="Rhea" id="RHEA:32239"/>
        <dbReference type="ChEBI" id="CHEBI:17579"/>
        <dbReference type="ChEBI" id="CHEBI:27740"/>
        <dbReference type="EC" id="5.5.1.19"/>
    </reaction>
</comment>
<feature type="transmembrane region" description="Helical" evidence="22">
    <location>
        <begin position="224"/>
        <end position="241"/>
    </location>
</feature>
<dbReference type="STRING" id="930090.W6ZVU1"/>
<dbReference type="PANTHER" id="PTHR31480">
    <property type="entry name" value="BIFUNCTIONAL LYCOPENE CYCLASE/PHYTOENE SYNTHASE"/>
    <property type="match status" value="1"/>
</dbReference>
<dbReference type="PROSITE" id="PS01045">
    <property type="entry name" value="SQUALEN_PHYTOEN_SYN_2"/>
    <property type="match status" value="1"/>
</dbReference>
<dbReference type="InterPro" id="IPR019845">
    <property type="entry name" value="Squalene/phytoene_synthase_CS"/>
</dbReference>
<comment type="similarity">
    <text evidence="7">Belongs to the PIGC family.</text>
</comment>
<dbReference type="UniPathway" id="UPA00802"/>
<dbReference type="SFLD" id="SFLDG01018">
    <property type="entry name" value="Squalene/Phytoene_Synthase_Lik"/>
    <property type="match status" value="1"/>
</dbReference>
<evidence type="ECO:0000256" key="17">
    <source>
        <dbReference type="ARBA" id="ARBA00023136"/>
    </source>
</evidence>
<feature type="transmembrane region" description="Helical" evidence="22">
    <location>
        <begin position="695"/>
        <end position="714"/>
    </location>
</feature>
<comment type="subcellular location">
    <subcellularLocation>
        <location evidence="2">Membrane</location>
        <topology evidence="2">Multi-pass membrane protein</topology>
    </subcellularLocation>
</comment>
<feature type="transmembrane region" description="Helical" evidence="22">
    <location>
        <begin position="36"/>
        <end position="55"/>
    </location>
</feature>
<dbReference type="UniPathway" id="UPA00799">
    <property type="reaction ID" value="UER00773"/>
</dbReference>
<gene>
    <name evidence="23" type="ORF">COCMIDRAFT_34649</name>
</gene>
<comment type="similarity">
    <text evidence="6">In the N-terminal section; belongs to the lycopene beta-cyclase family.</text>
</comment>
<dbReference type="OrthoDB" id="6600518at2759"/>
<dbReference type="Gene3D" id="1.10.600.10">
    <property type="entry name" value="Farnesyl Diphosphate Synthase"/>
    <property type="match status" value="1"/>
</dbReference>
<comment type="pathway">
    <text evidence="5">Carotenoid biosynthesis; phytoene biosynthesis; all-trans-phytoene from geranylgeranyl diphosphate: step 1/1.</text>
</comment>
<keyword evidence="17 22" id="KW-0472">Membrane</keyword>
<dbReference type="GO" id="GO:0016020">
    <property type="term" value="C:membrane"/>
    <property type="evidence" value="ECO:0007669"/>
    <property type="project" value="UniProtKB-SubCell"/>
</dbReference>
<feature type="transmembrane region" description="Helical" evidence="22">
    <location>
        <begin position="601"/>
        <end position="629"/>
    </location>
</feature>
<dbReference type="InterPro" id="IPR033904">
    <property type="entry name" value="Trans_IPPS_HH"/>
</dbReference>
<dbReference type="HOGENOM" id="CLU_012965_0_0_1"/>
<evidence type="ECO:0000256" key="2">
    <source>
        <dbReference type="ARBA" id="ARBA00004141"/>
    </source>
</evidence>
<evidence type="ECO:0000256" key="21">
    <source>
        <dbReference type="ARBA" id="ARBA00029335"/>
    </source>
</evidence>
<dbReference type="EC" id="2.5.1.32" evidence="10"/>
<feature type="transmembrane region" description="Helical" evidence="22">
    <location>
        <begin position="247"/>
        <end position="267"/>
    </location>
</feature>
<evidence type="ECO:0000256" key="1">
    <source>
        <dbReference type="ARBA" id="ARBA00001805"/>
    </source>
</evidence>
<keyword evidence="24" id="KW-1185">Reference proteome</keyword>
<evidence type="ECO:0000313" key="24">
    <source>
        <dbReference type="Proteomes" id="UP000054032"/>
    </source>
</evidence>
<evidence type="ECO:0000256" key="19">
    <source>
        <dbReference type="ARBA" id="ARBA00023268"/>
    </source>
</evidence>
<dbReference type="InterPro" id="IPR008949">
    <property type="entry name" value="Isoprenoid_synthase_dom_sf"/>
</dbReference>
<feature type="transmembrane region" description="Helical" evidence="22">
    <location>
        <begin position="726"/>
        <end position="745"/>
    </location>
</feature>
<dbReference type="KEGG" id="bor:COCMIDRAFT_34649"/>
<evidence type="ECO:0000256" key="8">
    <source>
        <dbReference type="ARBA" id="ARBA00008406"/>
    </source>
</evidence>
<dbReference type="SFLD" id="SFLDG01212">
    <property type="entry name" value="Phytoene_synthase_like"/>
    <property type="match status" value="1"/>
</dbReference>
<dbReference type="GO" id="GO:0004311">
    <property type="term" value="F:geranylgeranyl diphosphate synthase activity"/>
    <property type="evidence" value="ECO:0007669"/>
    <property type="project" value="InterPro"/>
</dbReference>
<dbReference type="EMBL" id="KI963947">
    <property type="protein sequence ID" value="EUC47911.1"/>
    <property type="molecule type" value="Genomic_DNA"/>
</dbReference>
<reference evidence="23 24" key="1">
    <citation type="journal article" date="2013" name="PLoS Genet.">
        <title>Comparative genome structure, secondary metabolite, and effector coding capacity across Cochliobolus pathogens.</title>
        <authorList>
            <person name="Condon B.J."/>
            <person name="Leng Y."/>
            <person name="Wu D."/>
            <person name="Bushley K.E."/>
            <person name="Ohm R.A."/>
            <person name="Otillar R."/>
            <person name="Martin J."/>
            <person name="Schackwitz W."/>
            <person name="Grimwood J."/>
            <person name="MohdZainudin N."/>
            <person name="Xue C."/>
            <person name="Wang R."/>
            <person name="Manning V.A."/>
            <person name="Dhillon B."/>
            <person name="Tu Z.J."/>
            <person name="Steffenson B.J."/>
            <person name="Salamov A."/>
            <person name="Sun H."/>
            <person name="Lowry S."/>
            <person name="LaButti K."/>
            <person name="Han J."/>
            <person name="Copeland A."/>
            <person name="Lindquist E."/>
            <person name="Barry K."/>
            <person name="Schmutz J."/>
            <person name="Baker S.E."/>
            <person name="Ciuffetti L.M."/>
            <person name="Grigoriev I.V."/>
            <person name="Zhong S."/>
            <person name="Turgeon B.G."/>
        </authorList>
    </citation>
    <scope>NUCLEOTIDE SEQUENCE [LARGE SCALE GENOMIC DNA]</scope>
    <source>
        <strain evidence="23 24">ATCC 44560</strain>
    </source>
</reference>
<protein>
    <recommendedName>
        <fullName evidence="11">Bifunctional lycopene cyclase/phytoene synthase</fullName>
        <ecNumber evidence="10">2.5.1.32</ecNumber>
        <ecNumber evidence="9">5.5.1.19</ecNumber>
    </recommendedName>
</protein>
<feature type="transmembrane region" description="Helical" evidence="22">
    <location>
        <begin position="118"/>
        <end position="138"/>
    </location>
</feature>
<evidence type="ECO:0000256" key="4">
    <source>
        <dbReference type="ARBA" id="ARBA00005089"/>
    </source>
</evidence>
<evidence type="ECO:0000256" key="15">
    <source>
        <dbReference type="ARBA" id="ARBA00022746"/>
    </source>
</evidence>
<evidence type="ECO:0000256" key="5">
    <source>
        <dbReference type="ARBA" id="ARBA00005172"/>
    </source>
</evidence>
<dbReference type="Pfam" id="PF00494">
    <property type="entry name" value="SQS_PSY"/>
    <property type="match status" value="1"/>
</dbReference>
<evidence type="ECO:0000256" key="22">
    <source>
        <dbReference type="SAM" id="Phobius"/>
    </source>
</evidence>
<dbReference type="InterPro" id="IPR002060">
    <property type="entry name" value="Squ/phyt_synthse"/>
</dbReference>
<dbReference type="CDD" id="cd00683">
    <property type="entry name" value="Trans_IPPS_HH"/>
    <property type="match status" value="1"/>
</dbReference>
<dbReference type="InterPro" id="IPR044843">
    <property type="entry name" value="Trans_IPPS_bact-type"/>
</dbReference>
<keyword evidence="19" id="KW-0511">Multifunctional enzyme</keyword>
<evidence type="ECO:0000256" key="3">
    <source>
        <dbReference type="ARBA" id="ARBA00004687"/>
    </source>
</evidence>
<dbReference type="Proteomes" id="UP000054032">
    <property type="component" value="Unassembled WGS sequence"/>
</dbReference>
<feature type="transmembrane region" description="Helical" evidence="22">
    <location>
        <begin position="80"/>
        <end position="97"/>
    </location>
</feature>
<evidence type="ECO:0000256" key="9">
    <source>
        <dbReference type="ARBA" id="ARBA00012242"/>
    </source>
</evidence>
<feature type="transmembrane region" description="Helical" evidence="22">
    <location>
        <begin position="150"/>
        <end position="174"/>
    </location>
</feature>
<evidence type="ECO:0000256" key="20">
    <source>
        <dbReference type="ARBA" id="ARBA00029313"/>
    </source>
</evidence>
<dbReference type="RefSeq" id="XP_007685587.1">
    <property type="nucleotide sequence ID" value="XM_007687397.1"/>
</dbReference>
<keyword evidence="13" id="KW-0808">Transferase</keyword>
<comment type="similarity">
    <text evidence="8">In the C-terminal section; belongs to the phytoene/squalene synthase family.</text>
</comment>
<keyword evidence="12" id="KW-0337">GPI-anchor biosynthesis</keyword>
<dbReference type="eggNOG" id="KOG3059">
    <property type="taxonomic scope" value="Eukaryota"/>
</dbReference>
<keyword evidence="18" id="KW-0413">Isomerase</keyword>
<evidence type="ECO:0000313" key="23">
    <source>
        <dbReference type="EMBL" id="EUC47911.1"/>
    </source>
</evidence>
<dbReference type="UniPathway" id="UPA00196"/>
<evidence type="ECO:0000256" key="18">
    <source>
        <dbReference type="ARBA" id="ARBA00023235"/>
    </source>
</evidence>
<dbReference type="InterPro" id="IPR017825">
    <property type="entry name" value="Lycopene_cyclase_dom"/>
</dbReference>
<comment type="catalytic activity">
    <reaction evidence="1">
        <text>2 (2E,6E,10E)-geranylgeranyl diphosphate = 15-cis-phytoene + 2 diphosphate</text>
        <dbReference type="Rhea" id="RHEA:34475"/>
        <dbReference type="ChEBI" id="CHEBI:27787"/>
        <dbReference type="ChEBI" id="CHEBI:33019"/>
        <dbReference type="ChEBI" id="CHEBI:58756"/>
        <dbReference type="EC" id="2.5.1.32"/>
    </reaction>
</comment>
<dbReference type="GO" id="GO:0006506">
    <property type="term" value="P:GPI anchor biosynthetic process"/>
    <property type="evidence" value="ECO:0007669"/>
    <property type="project" value="UniProtKB-UniPathway"/>
</dbReference>
<dbReference type="GO" id="GO:0045436">
    <property type="term" value="F:lycopene beta cyclase activity"/>
    <property type="evidence" value="ECO:0007669"/>
    <property type="project" value="UniProtKB-ARBA"/>
</dbReference>
<evidence type="ECO:0000256" key="6">
    <source>
        <dbReference type="ARBA" id="ARBA00008247"/>
    </source>
</evidence>
<proteinExistence type="inferred from homology"/>
<evidence type="ECO:0000256" key="13">
    <source>
        <dbReference type="ARBA" id="ARBA00022679"/>
    </source>
</evidence>
<keyword evidence="15" id="KW-0125">Carotenoid biosynthesis</keyword>
<dbReference type="SFLD" id="SFLDS00005">
    <property type="entry name" value="Isoprenoid_Synthase_Type_I"/>
    <property type="match status" value="1"/>
</dbReference>
<comment type="pathway">
    <text evidence="3">Glycolipid biosynthesis; glycosylphosphatidylinositol-anchor biosynthesis.</text>
</comment>
<dbReference type="NCBIfam" id="TIGR03462">
    <property type="entry name" value="CarR_dom_SF"/>
    <property type="match status" value="2"/>
</dbReference>
<accession>W6ZVU1</accession>
<dbReference type="InterPro" id="IPR009450">
    <property type="entry name" value="Plno_GlcNAc_GPI2"/>
</dbReference>
<evidence type="ECO:0000256" key="12">
    <source>
        <dbReference type="ARBA" id="ARBA00022502"/>
    </source>
</evidence>
<evidence type="ECO:0000256" key="14">
    <source>
        <dbReference type="ARBA" id="ARBA00022692"/>
    </source>
</evidence>
<dbReference type="Pfam" id="PF06432">
    <property type="entry name" value="GPI2"/>
    <property type="match status" value="1"/>
</dbReference>
<dbReference type="GO" id="GO:0016872">
    <property type="term" value="F:intramolecular lyase activity"/>
    <property type="evidence" value="ECO:0007669"/>
    <property type="project" value="InterPro"/>
</dbReference>
<organism evidence="23 24">
    <name type="scientific">Bipolaris oryzae ATCC 44560</name>
    <dbReference type="NCBI Taxonomy" id="930090"/>
    <lineage>
        <taxon>Eukaryota</taxon>
        <taxon>Fungi</taxon>
        <taxon>Dikarya</taxon>
        <taxon>Ascomycota</taxon>
        <taxon>Pezizomycotina</taxon>
        <taxon>Dothideomycetes</taxon>
        <taxon>Pleosporomycetidae</taxon>
        <taxon>Pleosporales</taxon>
        <taxon>Pleosporineae</taxon>
        <taxon>Pleosporaceae</taxon>
        <taxon>Bipolaris</taxon>
    </lineage>
</organism>
<feature type="transmembrane region" description="Helical" evidence="22">
    <location>
        <begin position="635"/>
        <end position="653"/>
    </location>
</feature>
<evidence type="ECO:0000256" key="11">
    <source>
        <dbReference type="ARBA" id="ARBA00018909"/>
    </source>
</evidence>
<sequence>MGFDYALVHLKYTIPPAVLLTWLYRPFFTKLDSYKVFYLIFVAVTSTIPWDSYLIRTGIWSYPGHVIIGPKLYDIPLEEVFFFIVQTYNTSLLYLLLSRPTFQPVYLRIESGASRNPWRFAKLTGQLFLLGMIAWGWQCIRSGGEGTYTGLILIWAGPFLLLLWSLAYQFILALPLTNTALPILLPTFYLWIVDTLALRRGTWVINVGTKYGAHLWDGLEIEEALFFFVTNALIVCGQLAFDNALAVLYTFPGLFTGTSLLPSPLLLMRALLTPSSKYNAERLQGLDEAVRRLKRKSRSFYLASATFPGPLRADLLLLYSFCRVADDLVDNASDAEEAKMWIAKLRKFLNNVYSDKVAHTAVHAQICADFPLDTQSALLQLPTSKLSHQPLEDLLRGFEMDLGFDKAPLIETTEDLQLYAERVAGTVAQMCIELIFYWYPSTLSAEEQRAIIAAGNNMGVALQYVNISRDIEVDAKIDRVYLPLKWLSDVGLSYEDVLKRPNQAQVETLRKRLLKDAFSLYETTKDAIERLPIDARGPIRVAVESYMEIGRVLGQENYKVKAGRATVPKLRRIIALPDNYTDEATFLDHLQRNPRFQPYEFWSLMSDATVIVQHLASVIIFCCCFVAIIHGRVSPVAVVGWASMCTVLAWVLWDHWMGQEFKTVASVPLTPTSETGEVVPHVSQTLSPRAKQRLATAKSAILIYAALLGLSPILKSLTRSTTSDSIWAISAWLLMMNVAFFDYSAGTDAQYEQHTNPPFQQLICSF</sequence>
<keyword evidence="14 22" id="KW-0812">Transmembrane</keyword>
<keyword evidence="16 22" id="KW-1133">Transmembrane helix</keyword>
<dbReference type="EC" id="5.5.1.19" evidence="9"/>
<evidence type="ECO:0000256" key="10">
    <source>
        <dbReference type="ARBA" id="ARBA00012396"/>
    </source>
</evidence>
<dbReference type="AlphaFoldDB" id="W6ZVU1"/>
<comment type="catalytic activity">
    <reaction evidence="21">
        <text>all-trans-lycopene = gamma-carotene</text>
        <dbReference type="Rhea" id="RHEA:32219"/>
        <dbReference type="ChEBI" id="CHEBI:15948"/>
        <dbReference type="ChEBI" id="CHEBI:27740"/>
        <dbReference type="EC" id="5.5.1.19"/>
    </reaction>
</comment>
<name>W6ZVU1_COCMI</name>
<evidence type="ECO:0000256" key="16">
    <source>
        <dbReference type="ARBA" id="ARBA00022989"/>
    </source>
</evidence>
<feature type="transmembrane region" description="Helical" evidence="22">
    <location>
        <begin position="6"/>
        <end position="24"/>
    </location>
</feature>
<dbReference type="GeneID" id="19122604"/>
<dbReference type="eggNOG" id="KOG1459">
    <property type="taxonomic scope" value="Eukaryota"/>
</dbReference>
<dbReference type="GO" id="GO:0051996">
    <property type="term" value="F:squalene synthase [NAD(P)H] activity"/>
    <property type="evidence" value="ECO:0007669"/>
    <property type="project" value="InterPro"/>
</dbReference>
<comment type="pathway">
    <text evidence="4">Carotenoid biosynthesis; beta-carotene biosynthesis.</text>
</comment>
<dbReference type="GO" id="GO:0016117">
    <property type="term" value="P:carotenoid biosynthetic process"/>
    <property type="evidence" value="ECO:0007669"/>
    <property type="project" value="UniProtKB-KW"/>
</dbReference>